<dbReference type="Proteomes" id="UP000515158">
    <property type="component" value="Unplaced"/>
</dbReference>
<keyword evidence="8" id="KW-1185">Reference proteome</keyword>
<evidence type="ECO:0000313" key="8">
    <source>
        <dbReference type="Proteomes" id="UP000515158"/>
    </source>
</evidence>
<protein>
    <recommendedName>
        <fullName evidence="5">Carboxylic ester hydrolase</fullName>
        <ecNumber evidence="5">3.1.1.-</ecNumber>
    </recommendedName>
</protein>
<evidence type="ECO:0000256" key="6">
    <source>
        <dbReference type="SAM" id="Phobius"/>
    </source>
</evidence>
<dbReference type="GO" id="GO:0052689">
    <property type="term" value="F:carboxylic ester hydrolase activity"/>
    <property type="evidence" value="ECO:0007669"/>
    <property type="project" value="UniProtKB-KW"/>
</dbReference>
<dbReference type="GeneID" id="117645442"/>
<accession>A0A6P8YWA1</accession>
<keyword evidence="6" id="KW-1133">Transmembrane helix</keyword>
<keyword evidence="3 5" id="KW-0378">Hydrolase</keyword>
<evidence type="ECO:0000259" key="7">
    <source>
        <dbReference type="Pfam" id="PF00135"/>
    </source>
</evidence>
<keyword evidence="6" id="KW-0812">Transmembrane</keyword>
<evidence type="ECO:0000256" key="5">
    <source>
        <dbReference type="RuleBase" id="RU361235"/>
    </source>
</evidence>
<reference evidence="9" key="1">
    <citation type="submission" date="2025-08" db="UniProtKB">
        <authorList>
            <consortium name="RefSeq"/>
        </authorList>
    </citation>
    <scope>IDENTIFICATION</scope>
    <source>
        <tissue evidence="9">Total insect</tissue>
    </source>
</reference>
<dbReference type="SUPFAM" id="SSF53474">
    <property type="entry name" value="alpha/beta-Hydrolases"/>
    <property type="match status" value="1"/>
</dbReference>
<evidence type="ECO:0000256" key="4">
    <source>
        <dbReference type="ARBA" id="ARBA00023180"/>
    </source>
</evidence>
<evidence type="ECO:0000256" key="1">
    <source>
        <dbReference type="ARBA" id="ARBA00005964"/>
    </source>
</evidence>
<dbReference type="RefSeq" id="XP_034241536.1">
    <property type="nucleotide sequence ID" value="XM_034385645.1"/>
</dbReference>
<keyword evidence="6" id="KW-0472">Membrane</keyword>
<evidence type="ECO:0000256" key="3">
    <source>
        <dbReference type="ARBA" id="ARBA00022801"/>
    </source>
</evidence>
<dbReference type="OrthoDB" id="408631at2759"/>
<feature type="domain" description="Carboxylesterase type B" evidence="7">
    <location>
        <begin position="38"/>
        <end position="573"/>
    </location>
</feature>
<dbReference type="PANTHER" id="PTHR43142:SF1">
    <property type="entry name" value="CARBOXYLIC ESTER HYDROLASE"/>
    <property type="match status" value="1"/>
</dbReference>
<dbReference type="EC" id="3.1.1.-" evidence="5"/>
<dbReference type="AlphaFoldDB" id="A0A6P8YWA1"/>
<gene>
    <name evidence="9" type="primary">LOC117645442</name>
</gene>
<dbReference type="InterPro" id="IPR019826">
    <property type="entry name" value="Carboxylesterase_B_AS"/>
</dbReference>
<feature type="transmembrane region" description="Helical" evidence="6">
    <location>
        <begin position="7"/>
        <end position="27"/>
    </location>
</feature>
<dbReference type="PANTHER" id="PTHR43142">
    <property type="entry name" value="CARBOXYLIC ESTER HYDROLASE"/>
    <property type="match status" value="1"/>
</dbReference>
<proteinExistence type="inferred from homology"/>
<dbReference type="PROSITE" id="PS00941">
    <property type="entry name" value="CARBOXYLESTERASE_B_2"/>
    <property type="match status" value="1"/>
</dbReference>
<dbReference type="InterPro" id="IPR019819">
    <property type="entry name" value="Carboxylesterase_B_CS"/>
</dbReference>
<keyword evidence="2" id="KW-0719">Serine esterase</keyword>
<name>A0A6P8YWA1_THRPL</name>
<evidence type="ECO:0000256" key="2">
    <source>
        <dbReference type="ARBA" id="ARBA00022487"/>
    </source>
</evidence>
<dbReference type="Gene3D" id="3.40.50.1820">
    <property type="entry name" value="alpha/beta hydrolase"/>
    <property type="match status" value="1"/>
</dbReference>
<dbReference type="Pfam" id="PF00135">
    <property type="entry name" value="COesterase"/>
    <property type="match status" value="1"/>
</dbReference>
<keyword evidence="4" id="KW-0325">Glycoprotein</keyword>
<evidence type="ECO:0000313" key="9">
    <source>
        <dbReference type="RefSeq" id="XP_034241536.1"/>
    </source>
</evidence>
<comment type="similarity">
    <text evidence="1 5">Belongs to the type-B carboxylesterase/lipase family.</text>
</comment>
<dbReference type="PROSITE" id="PS00122">
    <property type="entry name" value="CARBOXYLESTERASE_B_1"/>
    <property type="match status" value="1"/>
</dbReference>
<dbReference type="InParanoid" id="A0A6P8YWA1"/>
<dbReference type="KEGG" id="tpal:117645442"/>
<dbReference type="InterPro" id="IPR002018">
    <property type="entry name" value="CarbesteraseB"/>
</dbReference>
<sequence>MKRKHVCWIATVVTIVVCVAVATVLLLQTPAASVRKHPPTVQVQEGVLQGQWLPVSGAEDAKQFAAFTGVPYAHPPVGPLRFKAPRPPLQWNGTRDATEESADCWQQSSETFEAVGSEDCLYLNVYSPDLPEQTQKLLPVYFFIHGGTFLFGTSNYSWFGPEFLMMQNIVVVTIKYRLNVFGFLNLDNEIVPGNAGIKDQIAALKWVSENIAKFGGDPNEITVGGQSAGAVSAHWLALLPESRDLFKRVLLESGSALHSFGYNEDNFAVADDLGRALANKTITIAELAQLVMSLPPKDLMAASMPMAIQRSNTLATQIPYAPSIERRVPVVGGEKPLITNSPETLIIDPTVPQKPMFVGMNNREWLAGYYAYGYGGDVNFMNYRIRTLINLLPKNIIPYIDTIEYLKLTDVAPTFQWSDVTDAVDHNYFRSMDMNCNLTCIFKKYLDDIVIGVDTNRLVDLRSSSKLSTTYVYRFSLRSDYSISALVDPDQSAGGAVHSDELGYIWRMSGLRQKLNGDDLASRTLQRMTNMWGSYIRTGIPSPDNKFTWQPTENRVTGIRFLEIQEELEEKDEDIGGPNMPFWFNLYQQYRKK</sequence>
<dbReference type="InterPro" id="IPR029058">
    <property type="entry name" value="AB_hydrolase_fold"/>
</dbReference>
<organism evidence="9">
    <name type="scientific">Thrips palmi</name>
    <name type="common">Melon thrips</name>
    <dbReference type="NCBI Taxonomy" id="161013"/>
    <lineage>
        <taxon>Eukaryota</taxon>
        <taxon>Metazoa</taxon>
        <taxon>Ecdysozoa</taxon>
        <taxon>Arthropoda</taxon>
        <taxon>Hexapoda</taxon>
        <taxon>Insecta</taxon>
        <taxon>Pterygota</taxon>
        <taxon>Neoptera</taxon>
        <taxon>Paraneoptera</taxon>
        <taxon>Thysanoptera</taxon>
        <taxon>Terebrantia</taxon>
        <taxon>Thripoidea</taxon>
        <taxon>Thripidae</taxon>
        <taxon>Thrips</taxon>
    </lineage>
</organism>